<dbReference type="RefSeq" id="WP_013336337.1">
    <property type="nucleotide sequence ID" value="NC_014537.1"/>
</dbReference>
<dbReference type="eggNOG" id="arCOG03876">
    <property type="taxonomic scope" value="Archaea"/>
</dbReference>
<dbReference type="OrthoDB" id="28506at2157"/>
<name>E1QRB5_VULDI</name>
<dbReference type="KEGG" id="vdi:Vdis_1226"/>
<reference evidence="3" key="2">
    <citation type="journal article" date="2010" name="Stand. Genomic Sci.">
        <title>Complete genome sequence of Vulcanisaeta distributa type strain (IC-017T).</title>
        <authorList>
            <person name="Mavromatis K."/>
            <person name="Sikorski J."/>
            <person name="Pabst E."/>
            <person name="Teshima H."/>
            <person name="Lapidus A."/>
            <person name="Lucas S."/>
            <person name="Nolan M."/>
            <person name="Glavina Del Rio T."/>
            <person name="Cheng J."/>
            <person name="Bruce D."/>
            <person name="Goodwin L."/>
            <person name="Pitluck S."/>
            <person name="Liolios K."/>
            <person name="Ivanova N."/>
            <person name="Mikhailova N."/>
            <person name="Pati A."/>
            <person name="Chen A."/>
            <person name="Palaniappan K."/>
            <person name="Land M."/>
            <person name="Hauser L."/>
            <person name="Chang Y."/>
            <person name="Jeffries C."/>
            <person name="Rohde M."/>
            <person name="Spring S."/>
            <person name="Goker M."/>
            <person name="Wirth R."/>
            <person name="Woyke T."/>
            <person name="Bristow J."/>
            <person name="Eisen J."/>
            <person name="Markowitz V."/>
            <person name="Hugenholtz P."/>
            <person name="Klenk H."/>
            <person name="Kyrpides N."/>
        </authorList>
    </citation>
    <scope>NUCLEOTIDE SEQUENCE [LARGE SCALE GENOMIC DNA]</scope>
    <source>
        <strain evidence="3">DSM 14429 / JCM 11212 / NBRC 100878 / IC-017</strain>
    </source>
</reference>
<keyword evidence="3" id="KW-1185">Reference proteome</keyword>
<keyword evidence="1" id="KW-0812">Transmembrane</keyword>
<dbReference type="EMBL" id="CP002100">
    <property type="protein sequence ID" value="ADN50612.1"/>
    <property type="molecule type" value="Genomic_DNA"/>
</dbReference>
<protein>
    <recommendedName>
        <fullName evidence="4">PaREP5ab</fullName>
    </recommendedName>
</protein>
<organism evidence="2 3">
    <name type="scientific">Vulcanisaeta distributa (strain DSM 14429 / JCM 11212 / NBRC 100878 / IC-017)</name>
    <dbReference type="NCBI Taxonomy" id="572478"/>
    <lineage>
        <taxon>Archaea</taxon>
        <taxon>Thermoproteota</taxon>
        <taxon>Thermoprotei</taxon>
        <taxon>Thermoproteales</taxon>
        <taxon>Thermoproteaceae</taxon>
        <taxon>Vulcanisaeta</taxon>
    </lineage>
</organism>
<dbReference type="HOGENOM" id="CLU_084123_0_0_2"/>
<accession>E1QRB5</accession>
<sequence length="251" mass="29446">MDVSLILGVVGPIVTIVTILGTTLYWLGGKFKEIEMRFREIDMRFREINERFGQIDERFKQIDKRFEEIDERFEKIDERFDKLEKDLKSYVDTKFSELRGYVDSRINELRSYVDLKFNEFRSYVDGRFNRLVNIITGQNEFITEFLGFRGVLDSKDVSFVKATLRSMVTAATNPLTEAEKRRLLELIDKDELTLEEADELLQLARKFVMEYGDRGPDVWKMLWYASVMHGITLRKLEEKRSKEGQGGSSSG</sequence>
<proteinExistence type="predicted"/>
<dbReference type="Gene3D" id="1.20.5.2280">
    <property type="match status" value="1"/>
</dbReference>
<dbReference type="SUPFAM" id="SSF57997">
    <property type="entry name" value="Tropomyosin"/>
    <property type="match status" value="1"/>
</dbReference>
<reference evidence="2 3" key="1">
    <citation type="journal article" date="2010" name="Stand. Genomic Sci.">
        <title>Complete genome sequence of Vulcanisaeta distributa type strain (IC-017).</title>
        <authorList>
            <person name="Mavromatis K."/>
            <person name="Sikorski J."/>
            <person name="Pabst E."/>
            <person name="Teshima H."/>
            <person name="Lapidus A."/>
            <person name="Lucas S."/>
            <person name="Nolan M."/>
            <person name="Glavina Del Rio T."/>
            <person name="Cheng J.F."/>
            <person name="Bruce D."/>
            <person name="Goodwin L."/>
            <person name="Pitluck S."/>
            <person name="Liolios K."/>
            <person name="Ivanova N."/>
            <person name="Mikhailova N."/>
            <person name="Pati A."/>
            <person name="Chen A."/>
            <person name="Palaniappan K."/>
            <person name="Land M."/>
            <person name="Hauser L."/>
            <person name="Chang Y.J."/>
            <person name="Jeffries C.D."/>
            <person name="Rohde M."/>
            <person name="Spring S."/>
            <person name="Goker M."/>
            <person name="Wirth R."/>
            <person name="Woyke T."/>
            <person name="Bristow J."/>
            <person name="Eisen J.A."/>
            <person name="Markowitz V."/>
            <person name="Hugenholtz P."/>
            <person name="Klenk H.P."/>
            <person name="Kyrpides N.C."/>
        </authorList>
    </citation>
    <scope>NUCLEOTIDE SEQUENCE [LARGE SCALE GENOMIC DNA]</scope>
    <source>
        <strain evidence="3">DSM 14429 / JCM 11212 / NBRC 100878 / IC-017</strain>
    </source>
</reference>
<keyword evidence="1" id="KW-0472">Membrane</keyword>
<evidence type="ECO:0000313" key="2">
    <source>
        <dbReference type="EMBL" id="ADN50612.1"/>
    </source>
</evidence>
<evidence type="ECO:0000256" key="1">
    <source>
        <dbReference type="SAM" id="Phobius"/>
    </source>
</evidence>
<feature type="transmembrane region" description="Helical" evidence="1">
    <location>
        <begin position="6"/>
        <end position="27"/>
    </location>
</feature>
<evidence type="ECO:0008006" key="4">
    <source>
        <dbReference type="Google" id="ProtNLM"/>
    </source>
</evidence>
<dbReference type="STRING" id="572478.Vdis_1226"/>
<dbReference type="GeneID" id="9752158"/>
<evidence type="ECO:0000313" key="3">
    <source>
        <dbReference type="Proteomes" id="UP000006681"/>
    </source>
</evidence>
<dbReference type="Proteomes" id="UP000006681">
    <property type="component" value="Chromosome"/>
</dbReference>
<gene>
    <name evidence="2" type="ordered locus">Vdis_1226</name>
</gene>
<keyword evidence="1" id="KW-1133">Transmembrane helix</keyword>
<dbReference type="AlphaFoldDB" id="E1QRB5"/>